<dbReference type="RefSeq" id="WP_013599020.1">
    <property type="nucleotide sequence ID" value="NC_015144.1"/>
</dbReference>
<reference evidence="4 5" key="1">
    <citation type="journal article" date="2011" name="Stand. Genomic Sci.">
        <title>Complete genome sequence of Weeksella virosa type strain (9751).</title>
        <authorList>
            <person name="Lang E."/>
            <person name="Teshima H."/>
            <person name="Lucas S."/>
            <person name="Lapidus A."/>
            <person name="Hammon N."/>
            <person name="Deshpande S."/>
            <person name="Nolan M."/>
            <person name="Cheng J.F."/>
            <person name="Pitluck S."/>
            <person name="Liolios K."/>
            <person name="Pagani I."/>
            <person name="Mikhailova N."/>
            <person name="Ivanova N."/>
            <person name="Mavromatis K."/>
            <person name="Pati A."/>
            <person name="Tapia R."/>
            <person name="Han C."/>
            <person name="Goodwin L."/>
            <person name="Chen A."/>
            <person name="Palaniappan K."/>
            <person name="Land M."/>
            <person name="Hauser L."/>
            <person name="Chang Y.J."/>
            <person name="Jeffries C.D."/>
            <person name="Brambilla E.M."/>
            <person name="Kopitz M."/>
            <person name="Rohde M."/>
            <person name="Goker M."/>
            <person name="Tindall B.J."/>
            <person name="Detter J.C."/>
            <person name="Woyke T."/>
            <person name="Bristow J."/>
            <person name="Eisen J.A."/>
            <person name="Markowitz V."/>
            <person name="Hugenholtz P."/>
            <person name="Klenk H.P."/>
            <person name="Kyrpides N.C."/>
        </authorList>
    </citation>
    <scope>NUCLEOTIDE SEQUENCE [LARGE SCALE GENOMIC DNA]</scope>
    <source>
        <strain evidence="5">ATCC 43766 / DSM 16922 / JCM 21250 / NBRC 16016 / NCTC 11634 / CL345/78</strain>
    </source>
</reference>
<dbReference type="PANTHER" id="PTHR10612:SF34">
    <property type="entry name" value="APOLIPOPROTEIN D"/>
    <property type="match status" value="1"/>
</dbReference>
<dbReference type="InterPro" id="IPR012674">
    <property type="entry name" value="Calycin"/>
</dbReference>
<evidence type="ECO:0000256" key="2">
    <source>
        <dbReference type="PIRNR" id="PIRNR036893"/>
    </source>
</evidence>
<proteinExistence type="inferred from homology"/>
<sequence length="183" mass="21654">MKNLKIKLISGVAVALIGTVIYEWLDNRKVHIPDYVELIDGFDVQQYMGKWYEIARLDFKYEKDLSHVSATYFLNKKGMIEVFNRGYNYKEKEWKEAKGKATFNDQKDKSALKVSFFGPFYSGYNVVMMDPDYETALVFGEKHDYMWILSRNKTIPEHVKQKFLDYAQQKGYNISQLVWTNHE</sequence>
<comment type="similarity">
    <text evidence="1 2">Belongs to the calycin superfamily. Lipocalin family.</text>
</comment>
<organism evidence="4 5">
    <name type="scientific">Weeksella virosa (strain ATCC 43766 / DSM 16922 / JCM 21250 / CCUG 30538 / CDC 9751 / IAM 14551 / NBRC 16016 / NCTC 11634 / CL345/78)</name>
    <dbReference type="NCBI Taxonomy" id="865938"/>
    <lineage>
        <taxon>Bacteria</taxon>
        <taxon>Pseudomonadati</taxon>
        <taxon>Bacteroidota</taxon>
        <taxon>Flavobacteriia</taxon>
        <taxon>Flavobacteriales</taxon>
        <taxon>Weeksellaceae</taxon>
        <taxon>Weeksella</taxon>
    </lineage>
</organism>
<dbReference type="InterPro" id="IPR022272">
    <property type="entry name" value="Lipocalin_CS"/>
</dbReference>
<feature type="domain" description="Lipocalin/cytosolic fatty-acid binding" evidence="3">
    <location>
        <begin position="42"/>
        <end position="181"/>
    </location>
</feature>
<dbReference type="Gene3D" id="2.40.128.20">
    <property type="match status" value="1"/>
</dbReference>
<dbReference type="InterPro" id="IPR002446">
    <property type="entry name" value="Lipocalin_bac"/>
</dbReference>
<evidence type="ECO:0000259" key="3">
    <source>
        <dbReference type="Pfam" id="PF08212"/>
    </source>
</evidence>
<dbReference type="EMBL" id="CP002455">
    <property type="protein sequence ID" value="ADX68631.1"/>
    <property type="molecule type" value="Genomic_DNA"/>
</dbReference>
<dbReference type="eggNOG" id="COG3040">
    <property type="taxonomic scope" value="Bacteria"/>
</dbReference>
<dbReference type="PIRSF" id="PIRSF036893">
    <property type="entry name" value="Lipocalin_ApoD"/>
    <property type="match status" value="1"/>
</dbReference>
<dbReference type="PANTHER" id="PTHR10612">
    <property type="entry name" value="APOLIPOPROTEIN D"/>
    <property type="match status" value="1"/>
</dbReference>
<dbReference type="KEGG" id="wvi:Weevi_1949"/>
<name>F0P1B7_WEEVC</name>
<gene>
    <name evidence="4" type="ordered locus">Weevi_1949</name>
</gene>
<dbReference type="InterPro" id="IPR047202">
    <property type="entry name" value="Lipocalin_Blc-like_dom"/>
</dbReference>
<dbReference type="Proteomes" id="UP000008641">
    <property type="component" value="Chromosome"/>
</dbReference>
<dbReference type="AlphaFoldDB" id="F0P1B7"/>
<dbReference type="InterPro" id="IPR000566">
    <property type="entry name" value="Lipocln_cytosolic_FA-bd_dom"/>
</dbReference>
<reference evidence="5" key="2">
    <citation type="journal article" date="2011" name="Stand. Genomic Sci.">
        <title>Complete genome sequence of Weeksella virosa type strain (9751T).</title>
        <authorList>
            <person name="Lang E."/>
            <person name="Teshima H."/>
            <person name="Lucas S."/>
            <person name="Lapidus A."/>
            <person name="Hammon N."/>
            <person name="Deshpande S."/>
            <person name="Nolan M."/>
            <person name="Cheng J."/>
            <person name="Pitluck S."/>
            <person name="Liolios K."/>
            <person name="Pagani I."/>
            <person name="Mikhailova N."/>
            <person name="Ivanova N."/>
            <person name="Mavromatis K."/>
            <person name="Pati A."/>
            <person name="Tapia R."/>
            <person name="Han C."/>
            <person name="Goodwin L."/>
            <person name="Chen A."/>
            <person name="Palaniappan K."/>
            <person name="Land M."/>
            <person name="Hauser L."/>
            <person name="Chang Y."/>
            <person name="Jeffries C."/>
            <person name="Brambilla E."/>
            <person name="Kopitz M."/>
            <person name="Rohde M."/>
            <person name="Goker M."/>
            <person name="Tindall B."/>
            <person name="Detter J."/>
            <person name="Woyke T."/>
            <person name="Bristow J."/>
            <person name="Eisen J."/>
            <person name="Markowitz V."/>
            <person name="Hugenholtz P."/>
            <person name="Klenk H."/>
            <person name="Kyrpides N."/>
        </authorList>
    </citation>
    <scope>NUCLEOTIDE SEQUENCE [LARGE SCALE GENOMIC DNA]</scope>
    <source>
        <strain evidence="5">ATCC 43766 / DSM 16922 / JCM 21250 / NBRC 16016 / NCTC 11634 / CL345/78</strain>
    </source>
</reference>
<protein>
    <submittedName>
        <fullName evidence="4">Lipocalin family protein</fullName>
    </submittedName>
</protein>
<keyword evidence="5" id="KW-1185">Reference proteome</keyword>
<dbReference type="STRING" id="865938.Weevi_1949"/>
<dbReference type="Pfam" id="PF08212">
    <property type="entry name" value="Lipocalin_2"/>
    <property type="match status" value="1"/>
</dbReference>
<dbReference type="PRINTS" id="PR01171">
    <property type="entry name" value="BCTLIPOCALIN"/>
</dbReference>
<accession>F0P1B7</accession>
<evidence type="ECO:0000313" key="5">
    <source>
        <dbReference type="Proteomes" id="UP000008641"/>
    </source>
</evidence>
<dbReference type="CDD" id="cd19438">
    <property type="entry name" value="lipocalin_Blc-like"/>
    <property type="match status" value="1"/>
</dbReference>
<dbReference type="GO" id="GO:0006950">
    <property type="term" value="P:response to stress"/>
    <property type="evidence" value="ECO:0007669"/>
    <property type="project" value="UniProtKB-ARBA"/>
</dbReference>
<dbReference type="HOGENOM" id="CLU_068449_3_0_10"/>
<evidence type="ECO:0000313" key="4">
    <source>
        <dbReference type="EMBL" id="ADX68631.1"/>
    </source>
</evidence>
<dbReference type="PROSITE" id="PS00213">
    <property type="entry name" value="LIPOCALIN"/>
    <property type="match status" value="1"/>
</dbReference>
<evidence type="ECO:0000256" key="1">
    <source>
        <dbReference type="ARBA" id="ARBA00006889"/>
    </source>
</evidence>
<dbReference type="SUPFAM" id="SSF50814">
    <property type="entry name" value="Lipocalins"/>
    <property type="match status" value="1"/>
</dbReference>
<dbReference type="InterPro" id="IPR022271">
    <property type="entry name" value="Lipocalin_ApoD"/>
</dbReference>
<dbReference type="OrthoDB" id="594739at2"/>